<dbReference type="InterPro" id="IPR019587">
    <property type="entry name" value="Polyketide_cyclase/dehydratase"/>
</dbReference>
<dbReference type="SUPFAM" id="SSF55961">
    <property type="entry name" value="Bet v1-like"/>
    <property type="match status" value="1"/>
</dbReference>
<organism evidence="1 2">
    <name type="scientific">Streptomyces palmae</name>
    <dbReference type="NCBI Taxonomy" id="1701085"/>
    <lineage>
        <taxon>Bacteria</taxon>
        <taxon>Bacillati</taxon>
        <taxon>Actinomycetota</taxon>
        <taxon>Actinomycetes</taxon>
        <taxon>Kitasatosporales</taxon>
        <taxon>Streptomycetaceae</taxon>
        <taxon>Streptomyces</taxon>
    </lineage>
</organism>
<proteinExistence type="predicted"/>
<dbReference type="Gene3D" id="3.30.530.20">
    <property type="match status" value="1"/>
</dbReference>
<comment type="caution">
    <text evidence="1">The sequence shown here is derived from an EMBL/GenBank/DDBJ whole genome shotgun (WGS) entry which is preliminary data.</text>
</comment>
<dbReference type="InterPro" id="IPR023393">
    <property type="entry name" value="START-like_dom_sf"/>
</dbReference>
<protein>
    <submittedName>
        <fullName evidence="1">SRPBCC family protein</fullName>
    </submittedName>
</protein>
<dbReference type="CDD" id="cd07821">
    <property type="entry name" value="PYR_PYL_RCAR_like"/>
    <property type="match status" value="1"/>
</dbReference>
<accession>A0A4Z0HCU3</accession>
<dbReference type="EMBL" id="SRID01000081">
    <property type="protein sequence ID" value="TGB11825.1"/>
    <property type="molecule type" value="Genomic_DNA"/>
</dbReference>
<reference evidence="1 2" key="1">
    <citation type="submission" date="2019-03" db="EMBL/GenBank/DDBJ databases">
        <authorList>
            <person name="Gonzalez-Pimentel J.L."/>
        </authorList>
    </citation>
    <scope>NUCLEOTIDE SEQUENCE [LARGE SCALE GENOMIC DNA]</scope>
    <source>
        <strain evidence="1 2">JCM 31289</strain>
    </source>
</reference>
<sequence length="158" mass="17332">MTRRLRTVGLEFLDTAPLRLVFTAEAFAPPEVVFAVLADVDGWPGWFHAVAAARPLDEGRRREVRLRGGTRLLETVLAADPAERYAYRVDSATAPGLRALVEEWRLKPAGGGTRVRYTFALDGAPPVRLAARLGRAGIGSAFRKAVRALDRRAVAELR</sequence>
<dbReference type="AlphaFoldDB" id="A0A4Z0HCU3"/>
<dbReference type="RefSeq" id="WP_135338923.1">
    <property type="nucleotide sequence ID" value="NZ_JBHLTX010000019.1"/>
</dbReference>
<gene>
    <name evidence="1" type="ORF">E4099_11625</name>
</gene>
<evidence type="ECO:0000313" key="1">
    <source>
        <dbReference type="EMBL" id="TGB11825.1"/>
    </source>
</evidence>
<dbReference type="Proteomes" id="UP000297948">
    <property type="component" value="Unassembled WGS sequence"/>
</dbReference>
<dbReference type="OrthoDB" id="4277250at2"/>
<keyword evidence="2" id="KW-1185">Reference proteome</keyword>
<name>A0A4Z0HCU3_9ACTN</name>
<dbReference type="Pfam" id="PF10604">
    <property type="entry name" value="Polyketide_cyc2"/>
    <property type="match status" value="1"/>
</dbReference>
<evidence type="ECO:0000313" key="2">
    <source>
        <dbReference type="Proteomes" id="UP000297948"/>
    </source>
</evidence>